<dbReference type="AlphaFoldDB" id="A0A382QPG7"/>
<evidence type="ECO:0000313" key="1">
    <source>
        <dbReference type="EMBL" id="SVC86838.1"/>
    </source>
</evidence>
<gene>
    <name evidence="1" type="ORF">METZ01_LOCUS339692</name>
</gene>
<dbReference type="EMBL" id="UINC01115651">
    <property type="protein sequence ID" value="SVC86838.1"/>
    <property type="molecule type" value="Genomic_DNA"/>
</dbReference>
<accession>A0A382QPG7</accession>
<name>A0A382QPG7_9ZZZZ</name>
<reference evidence="1" key="1">
    <citation type="submission" date="2018-05" db="EMBL/GenBank/DDBJ databases">
        <authorList>
            <person name="Lanie J.A."/>
            <person name="Ng W.-L."/>
            <person name="Kazmierczak K.M."/>
            <person name="Andrzejewski T.M."/>
            <person name="Davidsen T.M."/>
            <person name="Wayne K.J."/>
            <person name="Tettelin H."/>
            <person name="Glass J.I."/>
            <person name="Rusch D."/>
            <person name="Podicherti R."/>
            <person name="Tsui H.-C.T."/>
            <person name="Winkler M.E."/>
        </authorList>
    </citation>
    <scope>NUCLEOTIDE SEQUENCE</scope>
</reference>
<proteinExistence type="predicted"/>
<sequence>MTKKIIQEAKICAITLLNAKKVNEYQWIGASNGSLDGNLIMIYVVFDGDTEDYYLQTASTKIQYFSVNEHDWPLDAGLSSLAKLISSKIKVSIEDAEKCIFAARALIEDEADEIDEMEFVYTLDNELGDINPSKFFSGESEVINRVWMGIGMNQNADQVELDLSTGLLDFDREALDDIRICAWSRFNV</sequence>
<organism evidence="1">
    <name type="scientific">marine metagenome</name>
    <dbReference type="NCBI Taxonomy" id="408172"/>
    <lineage>
        <taxon>unclassified sequences</taxon>
        <taxon>metagenomes</taxon>
        <taxon>ecological metagenomes</taxon>
    </lineage>
</organism>
<protein>
    <submittedName>
        <fullName evidence="1">Uncharacterized protein</fullName>
    </submittedName>
</protein>